<keyword evidence="4 5" id="KW-0704">Schiff base</keyword>
<dbReference type="EC" id="4.2.1.10" evidence="5"/>
<dbReference type="GO" id="GO:0046279">
    <property type="term" value="P:3,4-dihydroxybenzoate biosynthetic process"/>
    <property type="evidence" value="ECO:0007669"/>
    <property type="project" value="UniProtKB-ARBA"/>
</dbReference>
<dbReference type="GO" id="GO:0009423">
    <property type="term" value="P:chorismate biosynthetic process"/>
    <property type="evidence" value="ECO:0007669"/>
    <property type="project" value="UniProtKB-UniRule"/>
</dbReference>
<keyword evidence="2 5" id="KW-0057">Aromatic amino acid biosynthesis</keyword>
<organism evidence="6 7">
    <name type="scientific">Aerococcus viridans</name>
    <dbReference type="NCBI Taxonomy" id="1377"/>
    <lineage>
        <taxon>Bacteria</taxon>
        <taxon>Bacillati</taxon>
        <taxon>Bacillota</taxon>
        <taxon>Bacilli</taxon>
        <taxon>Lactobacillales</taxon>
        <taxon>Aerococcaceae</taxon>
        <taxon>Aerococcus</taxon>
    </lineage>
</organism>
<dbReference type="InterPro" id="IPR013785">
    <property type="entry name" value="Aldolase_TIM"/>
</dbReference>
<dbReference type="CDD" id="cd00502">
    <property type="entry name" value="DHQase_I"/>
    <property type="match status" value="1"/>
</dbReference>
<dbReference type="RefSeq" id="WP_083068036.1">
    <property type="nucleotide sequence ID" value="NZ_NBTM02000001.1"/>
</dbReference>
<evidence type="ECO:0000256" key="3">
    <source>
        <dbReference type="ARBA" id="ARBA00023239"/>
    </source>
</evidence>
<feature type="binding site" evidence="5">
    <location>
        <position position="211"/>
    </location>
    <ligand>
        <name>3-dehydroquinate</name>
        <dbReference type="ChEBI" id="CHEBI:32364"/>
    </ligand>
</feature>
<dbReference type="Gene3D" id="3.20.20.70">
    <property type="entry name" value="Aldolase class I"/>
    <property type="match status" value="1"/>
</dbReference>
<evidence type="ECO:0000313" key="6">
    <source>
        <dbReference type="EMBL" id="PNL91194.1"/>
    </source>
</evidence>
<accession>A0A2J9PLI4</accession>
<evidence type="ECO:0000256" key="4">
    <source>
        <dbReference type="ARBA" id="ARBA00023270"/>
    </source>
</evidence>
<feature type="binding site" evidence="5">
    <location>
        <position position="235"/>
    </location>
    <ligand>
        <name>3-dehydroquinate</name>
        <dbReference type="ChEBI" id="CHEBI:32364"/>
    </ligand>
</feature>
<dbReference type="NCBIfam" id="TIGR01093">
    <property type="entry name" value="aroD"/>
    <property type="match status" value="1"/>
</dbReference>
<feature type="binding site" evidence="5">
    <location>
        <begin position="46"/>
        <end position="48"/>
    </location>
    <ligand>
        <name>3-dehydroquinate</name>
        <dbReference type="ChEBI" id="CHEBI:32364"/>
    </ligand>
</feature>
<comment type="caution">
    <text evidence="5">Lacks conserved residue(s) required for the propagation of feature annotation.</text>
</comment>
<feature type="binding site" evidence="5">
    <location>
        <position position="231"/>
    </location>
    <ligand>
        <name>3-dehydroquinate</name>
        <dbReference type="ChEBI" id="CHEBI:32364"/>
    </ligand>
</feature>
<comment type="catalytic activity">
    <reaction evidence="1 5">
        <text>3-dehydroquinate = 3-dehydroshikimate + H2O</text>
        <dbReference type="Rhea" id="RHEA:21096"/>
        <dbReference type="ChEBI" id="CHEBI:15377"/>
        <dbReference type="ChEBI" id="CHEBI:16630"/>
        <dbReference type="ChEBI" id="CHEBI:32364"/>
        <dbReference type="EC" id="4.2.1.10"/>
    </reaction>
</comment>
<feature type="active site" description="Schiff-base intermediate with substrate" evidence="5">
    <location>
        <position position="169"/>
    </location>
</feature>
<evidence type="ECO:0000256" key="1">
    <source>
        <dbReference type="ARBA" id="ARBA00001864"/>
    </source>
</evidence>
<sequence>MKSVKIASLKFGEDRPKIIIPLAEDNAVDIINCANFYRRQPGDMVEWRIDYFDDFDELEELAELSKRVKTSIQKPLLATFRTLSEGGESAIGKSQYVEMYRYLIQAKAVDAIDIEFERGQDILDNLIPFAHKHQVKVIVSYHDFVKTPLENDMVKRLQKMGQSEADIVKMAVMPHDEADVLALMSATHQASTLIDQPLITMSMGRLGKITRIAGEIFKSSASFATVEGMSSAPGQMDVEDVEECMNLLNLRVDDLDDDDF</sequence>
<evidence type="ECO:0000256" key="2">
    <source>
        <dbReference type="ARBA" id="ARBA00023141"/>
    </source>
</evidence>
<dbReference type="HAMAP" id="MF_00214">
    <property type="entry name" value="AroD"/>
    <property type="match status" value="1"/>
</dbReference>
<feature type="binding site" evidence="5">
    <location>
        <position position="81"/>
    </location>
    <ligand>
        <name>3-dehydroquinate</name>
        <dbReference type="ChEBI" id="CHEBI:32364"/>
    </ligand>
</feature>
<feature type="active site" description="Proton donor/acceptor" evidence="5">
    <location>
        <position position="142"/>
    </location>
</feature>
<comment type="caution">
    <text evidence="6">The sequence shown here is derived from an EMBL/GenBank/DDBJ whole genome shotgun (WGS) entry which is preliminary data.</text>
</comment>
<dbReference type="GO" id="GO:0009073">
    <property type="term" value="P:aromatic amino acid family biosynthetic process"/>
    <property type="evidence" value="ECO:0007669"/>
    <property type="project" value="UniProtKB-KW"/>
</dbReference>
<dbReference type="AlphaFoldDB" id="A0A2J9PLI4"/>
<dbReference type="EMBL" id="NBTM02000001">
    <property type="protein sequence ID" value="PNL91194.1"/>
    <property type="molecule type" value="Genomic_DNA"/>
</dbReference>
<proteinExistence type="inferred from homology"/>
<dbReference type="InterPro" id="IPR050146">
    <property type="entry name" value="Type-I_3-dehydroquinase"/>
</dbReference>
<protein>
    <recommendedName>
        <fullName evidence="5">3-dehydroquinate dehydratase</fullName>
        <shortName evidence="5">3-dehydroquinase</shortName>
        <ecNumber evidence="5">4.2.1.10</ecNumber>
    </recommendedName>
    <alternativeName>
        <fullName evidence="5">Type I DHQase</fullName>
    </alternativeName>
    <alternativeName>
        <fullName evidence="5">Type I dehydroquinase</fullName>
        <shortName evidence="5">DHQ1</shortName>
    </alternativeName>
</protein>
<dbReference type="UniPathway" id="UPA00053">
    <property type="reaction ID" value="UER00086"/>
</dbReference>
<dbReference type="Proteomes" id="UP000192813">
    <property type="component" value="Unassembled WGS sequence"/>
</dbReference>
<dbReference type="FunFam" id="3.20.20.70:FF:000047">
    <property type="entry name" value="3-dehydroquinate dehydratase"/>
    <property type="match status" value="1"/>
</dbReference>
<name>A0A2J9PLI4_9LACT</name>
<comment type="pathway">
    <text evidence="5">Metabolic intermediate biosynthesis; chorismate biosynthesis; chorismate from D-erythrose 4-phosphate and phosphoenolpyruvate: step 3/7.</text>
</comment>
<dbReference type="GO" id="GO:0008652">
    <property type="term" value="P:amino acid biosynthetic process"/>
    <property type="evidence" value="ECO:0007669"/>
    <property type="project" value="UniProtKB-KW"/>
</dbReference>
<dbReference type="PANTHER" id="PTHR43699:SF1">
    <property type="entry name" value="3-DEHYDROQUINATE DEHYDRATASE"/>
    <property type="match status" value="1"/>
</dbReference>
<evidence type="ECO:0000313" key="7">
    <source>
        <dbReference type="Proteomes" id="UP000192813"/>
    </source>
</evidence>
<keyword evidence="5" id="KW-0028">Amino-acid biosynthesis</keyword>
<comment type="function">
    <text evidence="5">Involved in the third step of the chorismate pathway, which leads to the biosynthesis of aromatic amino acids. Catalyzes the cis-dehydration of 3-dehydroquinate (DHQ) and introduces the first double bond of the aromatic ring to yield 3-dehydroshikimate.</text>
</comment>
<dbReference type="InterPro" id="IPR001381">
    <property type="entry name" value="DHquinase_I"/>
</dbReference>
<comment type="similarity">
    <text evidence="5">Belongs to the type-I 3-dehydroquinase family.</text>
</comment>
<comment type="subunit">
    <text evidence="5">Homodimer.</text>
</comment>
<keyword evidence="3 5" id="KW-0456">Lyase</keyword>
<reference evidence="7" key="1">
    <citation type="submission" date="2017-12" db="EMBL/GenBank/DDBJ databases">
        <title>FDA dAtabase for Regulatory Grade micrObial Sequences (FDA-ARGOS): Supporting development and validation of Infectious Disease Dx tests.</title>
        <authorList>
            <person name="Hoffmann M."/>
            <person name="Allard M."/>
            <person name="Evans P."/>
            <person name="Brown E."/>
            <person name="Tallon L."/>
            <person name="Sadzewicz L."/>
            <person name="Sengamalay N."/>
            <person name="Ott S."/>
            <person name="Godinez A."/>
            <person name="Nagaraj S."/>
            <person name="Vavikolanu K."/>
            <person name="Aluvathingal J."/>
            <person name="Nadendla S."/>
            <person name="Sichtig H."/>
        </authorList>
    </citation>
    <scope>NUCLEOTIDE SEQUENCE [LARGE SCALE GENOMIC DNA]</scope>
    <source>
        <strain evidence="7">FDAARGOS_249</strain>
    </source>
</reference>
<evidence type="ECO:0000256" key="5">
    <source>
        <dbReference type="HAMAP-Rule" id="MF_00214"/>
    </source>
</evidence>
<dbReference type="Pfam" id="PF01487">
    <property type="entry name" value="DHquinase_I"/>
    <property type="match status" value="1"/>
</dbReference>
<dbReference type="GO" id="GO:0003855">
    <property type="term" value="F:3-dehydroquinate dehydratase activity"/>
    <property type="evidence" value="ECO:0007669"/>
    <property type="project" value="UniProtKB-UniRule"/>
</dbReference>
<dbReference type="PANTHER" id="PTHR43699">
    <property type="entry name" value="3-DEHYDROQUINATE DEHYDRATASE"/>
    <property type="match status" value="1"/>
</dbReference>
<gene>
    <name evidence="5 6" type="primary">aroD</name>
    <name evidence="6" type="ORF">A6J77_002700</name>
</gene>
<dbReference type="SUPFAM" id="SSF51569">
    <property type="entry name" value="Aldolase"/>
    <property type="match status" value="1"/>
</dbReference>